<gene>
    <name evidence="2" type="ORF">BS50DRAFT_582168</name>
</gene>
<keyword evidence="3" id="KW-1185">Reference proteome</keyword>
<reference evidence="2 3" key="1">
    <citation type="journal article" date="2018" name="Front. Microbiol.">
        <title>Genome-Wide Analysis of Corynespora cassiicola Leaf Fall Disease Putative Effectors.</title>
        <authorList>
            <person name="Lopez D."/>
            <person name="Ribeiro S."/>
            <person name="Label P."/>
            <person name="Fumanal B."/>
            <person name="Venisse J.S."/>
            <person name="Kohler A."/>
            <person name="de Oliveira R.R."/>
            <person name="Labutti K."/>
            <person name="Lipzen A."/>
            <person name="Lail K."/>
            <person name="Bauer D."/>
            <person name="Ohm R.A."/>
            <person name="Barry K.W."/>
            <person name="Spatafora J."/>
            <person name="Grigoriev I.V."/>
            <person name="Martin F.M."/>
            <person name="Pujade-Renaud V."/>
        </authorList>
    </citation>
    <scope>NUCLEOTIDE SEQUENCE [LARGE SCALE GENOMIC DNA]</scope>
    <source>
        <strain evidence="2 3">Philippines</strain>
    </source>
</reference>
<dbReference type="EMBL" id="KZ678128">
    <property type="protein sequence ID" value="PSN75486.1"/>
    <property type="molecule type" value="Genomic_DNA"/>
</dbReference>
<keyword evidence="1" id="KW-0732">Signal</keyword>
<organism evidence="2 3">
    <name type="scientific">Corynespora cassiicola Philippines</name>
    <dbReference type="NCBI Taxonomy" id="1448308"/>
    <lineage>
        <taxon>Eukaryota</taxon>
        <taxon>Fungi</taxon>
        <taxon>Dikarya</taxon>
        <taxon>Ascomycota</taxon>
        <taxon>Pezizomycotina</taxon>
        <taxon>Dothideomycetes</taxon>
        <taxon>Pleosporomycetidae</taxon>
        <taxon>Pleosporales</taxon>
        <taxon>Corynesporascaceae</taxon>
        <taxon>Corynespora</taxon>
    </lineage>
</organism>
<feature type="signal peptide" evidence="1">
    <location>
        <begin position="1"/>
        <end position="20"/>
    </location>
</feature>
<dbReference type="AlphaFoldDB" id="A0A2T2PD66"/>
<accession>A0A2T2PD66</accession>
<dbReference type="Proteomes" id="UP000240883">
    <property type="component" value="Unassembled WGS sequence"/>
</dbReference>
<protein>
    <submittedName>
        <fullName evidence="2">Uncharacterized protein</fullName>
    </submittedName>
</protein>
<proteinExistence type="predicted"/>
<evidence type="ECO:0000313" key="3">
    <source>
        <dbReference type="Proteomes" id="UP000240883"/>
    </source>
</evidence>
<evidence type="ECO:0000313" key="2">
    <source>
        <dbReference type="EMBL" id="PSN75486.1"/>
    </source>
</evidence>
<evidence type="ECO:0000256" key="1">
    <source>
        <dbReference type="SAM" id="SignalP"/>
    </source>
</evidence>
<dbReference type="OrthoDB" id="3787314at2759"/>
<name>A0A2T2PD66_CORCC</name>
<sequence>MRSFQQVLVFLFAFLTFALAQEYDATVYVTSTVYKVNTITVSGTPTASVANVTSTIPATHATVVPVPVYPSGNGTAPIATGTGANPAPSTAPFTGAASSINVNSAMVAALAAGLGYLVL</sequence>
<feature type="chain" id="PRO_5015498318" evidence="1">
    <location>
        <begin position="21"/>
        <end position="119"/>
    </location>
</feature>